<evidence type="ECO:0000256" key="1">
    <source>
        <dbReference type="ARBA" id="ARBA00008520"/>
    </source>
</evidence>
<name>A0A2P8DFI0_9ACTN</name>
<evidence type="ECO:0000256" key="3">
    <source>
        <dbReference type="ARBA" id="ARBA00022729"/>
    </source>
</evidence>
<dbReference type="InterPro" id="IPR050490">
    <property type="entry name" value="Bact_solute-bd_prot1"/>
</dbReference>
<proteinExistence type="inferred from homology"/>
<feature type="signal peptide" evidence="5">
    <location>
        <begin position="1"/>
        <end position="28"/>
    </location>
</feature>
<evidence type="ECO:0000256" key="5">
    <source>
        <dbReference type="SAM" id="SignalP"/>
    </source>
</evidence>
<evidence type="ECO:0000313" key="6">
    <source>
        <dbReference type="EMBL" id="PSK95947.1"/>
    </source>
</evidence>
<comment type="similarity">
    <text evidence="1">Belongs to the bacterial solute-binding protein 1 family.</text>
</comment>
<keyword evidence="2" id="KW-0813">Transport</keyword>
<dbReference type="SUPFAM" id="SSF53850">
    <property type="entry name" value="Periplasmic binding protein-like II"/>
    <property type="match status" value="1"/>
</dbReference>
<feature type="region of interest" description="Disordered" evidence="4">
    <location>
        <begin position="433"/>
        <end position="462"/>
    </location>
</feature>
<organism evidence="6 7">
    <name type="scientific">Murinocardiopsis flavida</name>
    <dbReference type="NCBI Taxonomy" id="645275"/>
    <lineage>
        <taxon>Bacteria</taxon>
        <taxon>Bacillati</taxon>
        <taxon>Actinomycetota</taxon>
        <taxon>Actinomycetes</taxon>
        <taxon>Streptosporangiales</taxon>
        <taxon>Nocardiopsidaceae</taxon>
        <taxon>Murinocardiopsis</taxon>
    </lineage>
</organism>
<evidence type="ECO:0000256" key="2">
    <source>
        <dbReference type="ARBA" id="ARBA00022448"/>
    </source>
</evidence>
<dbReference type="RefSeq" id="WP_245928893.1">
    <property type="nucleotide sequence ID" value="NZ_PYGA01000013.1"/>
</dbReference>
<evidence type="ECO:0000256" key="4">
    <source>
        <dbReference type="SAM" id="MobiDB-lite"/>
    </source>
</evidence>
<dbReference type="PROSITE" id="PS51257">
    <property type="entry name" value="PROKAR_LIPOPROTEIN"/>
    <property type="match status" value="1"/>
</dbReference>
<comment type="caution">
    <text evidence="6">The sequence shown here is derived from an EMBL/GenBank/DDBJ whole genome shotgun (WGS) entry which is preliminary data.</text>
</comment>
<dbReference type="PANTHER" id="PTHR43649:SF34">
    <property type="entry name" value="ABC TRANSPORTER PERIPLASMIC-BINDING PROTEIN YCJN-RELATED"/>
    <property type="match status" value="1"/>
</dbReference>
<dbReference type="EMBL" id="PYGA01000013">
    <property type="protein sequence ID" value="PSK95947.1"/>
    <property type="molecule type" value="Genomic_DNA"/>
</dbReference>
<evidence type="ECO:0000313" key="7">
    <source>
        <dbReference type="Proteomes" id="UP000240542"/>
    </source>
</evidence>
<keyword evidence="3 5" id="KW-0732">Signal</keyword>
<keyword evidence="7" id="KW-1185">Reference proteome</keyword>
<dbReference type="AlphaFoldDB" id="A0A2P8DFI0"/>
<reference evidence="6 7" key="1">
    <citation type="submission" date="2018-03" db="EMBL/GenBank/DDBJ databases">
        <title>Genomic Encyclopedia of Archaeal and Bacterial Type Strains, Phase II (KMG-II): from individual species to whole genera.</title>
        <authorList>
            <person name="Goeker M."/>
        </authorList>
    </citation>
    <scope>NUCLEOTIDE SEQUENCE [LARGE SCALE GENOMIC DNA]</scope>
    <source>
        <strain evidence="6 7">DSM 45312</strain>
    </source>
</reference>
<dbReference type="InterPro" id="IPR006059">
    <property type="entry name" value="SBP"/>
</dbReference>
<dbReference type="Pfam" id="PF01547">
    <property type="entry name" value="SBP_bac_1"/>
    <property type="match status" value="1"/>
</dbReference>
<sequence length="462" mass="49505">MRSFRRTKALAAAAVAAGLALTSCSAPQDDDGRTITVWSLENLTERVTATQRIVDRFTAETGVEVELVGVDENQLSQLVMSAAAAGRLPDVIGGVPLAAVRQMSSNGLLDERVPDQVVGDLGPGTFTPKALDLTRQGGTRLAVPSDAWTQLLVYRTDLFEEAGLPAPETYADIENAAETLQTGRRKGISLATDPSDAFTQQSFEYFALANGCELVDAGGDIRLDTPECRRAFAFYGDLAKDYGPSGIQNVDTTRATYFAGRSAMIVWSSFILDELAGLRDDALPSCPQCADDPEWLADNSGVVSAVKGPDGAAPAQFGEVTSWTVTTTAHQGSSREFVRYMLDEGYGDWFGMAPEGKFPVRTGPPDDPDKFQRAWDEADAGVDTRKPLSEVFSAETLDRQREGLQEMRRWGIVQGQGPLVGATLGELPVPKAVSAQAGGQLSAREAAEQADEDVTAIQESLR</sequence>
<feature type="chain" id="PRO_5038346516" evidence="5">
    <location>
        <begin position="29"/>
        <end position="462"/>
    </location>
</feature>
<gene>
    <name evidence="6" type="ORF">CLV63_113110</name>
</gene>
<accession>A0A2P8DFI0</accession>
<protein>
    <submittedName>
        <fullName evidence="6">Carbohydrate ABC transporter substrate-binding protein (CUT1 family)</fullName>
    </submittedName>
</protein>
<dbReference type="Proteomes" id="UP000240542">
    <property type="component" value="Unassembled WGS sequence"/>
</dbReference>
<dbReference type="PANTHER" id="PTHR43649">
    <property type="entry name" value="ARABINOSE-BINDING PROTEIN-RELATED"/>
    <property type="match status" value="1"/>
</dbReference>
<dbReference type="Gene3D" id="3.40.190.10">
    <property type="entry name" value="Periplasmic binding protein-like II"/>
    <property type="match status" value="1"/>
</dbReference>